<feature type="domain" description="DDE-1" evidence="2">
    <location>
        <begin position="21"/>
        <end position="53"/>
    </location>
</feature>
<dbReference type="InterPro" id="IPR004875">
    <property type="entry name" value="DDE_SF_endonuclease_dom"/>
</dbReference>
<dbReference type="Gene3D" id="6.10.140.1730">
    <property type="match status" value="1"/>
</dbReference>
<organism evidence="3 4">
    <name type="scientific">Cnephaeus nilssonii</name>
    <name type="common">Northern bat</name>
    <name type="synonym">Eptesicus nilssonii</name>
    <dbReference type="NCBI Taxonomy" id="3371016"/>
    <lineage>
        <taxon>Eukaryota</taxon>
        <taxon>Metazoa</taxon>
        <taxon>Chordata</taxon>
        <taxon>Craniata</taxon>
        <taxon>Vertebrata</taxon>
        <taxon>Euteleostomi</taxon>
        <taxon>Mammalia</taxon>
        <taxon>Eutheria</taxon>
        <taxon>Laurasiatheria</taxon>
        <taxon>Chiroptera</taxon>
        <taxon>Yangochiroptera</taxon>
        <taxon>Vespertilionidae</taxon>
        <taxon>Cnephaeus</taxon>
    </lineage>
</organism>
<gene>
    <name evidence="3" type="ORF">QTO34_017420</name>
</gene>
<evidence type="ECO:0000259" key="2">
    <source>
        <dbReference type="Pfam" id="PF03184"/>
    </source>
</evidence>
<evidence type="ECO:0000313" key="4">
    <source>
        <dbReference type="Proteomes" id="UP001177744"/>
    </source>
</evidence>
<reference evidence="3" key="1">
    <citation type="submission" date="2023-06" db="EMBL/GenBank/DDBJ databases">
        <title>Reference genome for the Northern bat (Eptesicus nilssonii), a most northern bat species.</title>
        <authorList>
            <person name="Laine V.N."/>
            <person name="Pulliainen A.T."/>
            <person name="Lilley T.M."/>
        </authorList>
    </citation>
    <scope>NUCLEOTIDE SEQUENCE</scope>
    <source>
        <strain evidence="3">BLF_Eptnil</strain>
        <tissue evidence="3">Kidney</tissue>
    </source>
</reference>
<accession>A0AA40I119</accession>
<dbReference type="AlphaFoldDB" id="A0AA40I119"/>
<feature type="compositionally biased region" description="Basic and acidic residues" evidence="1">
    <location>
        <begin position="321"/>
        <end position="340"/>
    </location>
</feature>
<proteinExistence type="predicted"/>
<dbReference type="Proteomes" id="UP001177744">
    <property type="component" value="Unassembled WGS sequence"/>
</dbReference>
<sequence>MPFRTFLAREKPVSGFKASKGRLTLLLGANVAGDFKMKPMIIYHSPNPRALKKKDSFRILLFIDNAPGHPRALRRCTRRLMLYSWNTTFILSAHESRSNFDFQVLLFKKQISALATAIVSDSSDGSGQRKLKTFWKGLTILYAIKNIVIYGKSQNININRSSEEVDSNTGVQDFSGGSNCRDGGKRKRARQLVEPEDLTELLQSRDKTNEELLLTDEQRKWYFEMESTPGEDAGKLLNEDLEYCIISVDNAVAGFERIDPILKELLWLICYQTASHAIEKSFVKGSQSINWHSHFGSRGLWCRDEPRTNHAQPDPKMAQKRHQETRSQRYESLKRVDPKFLRNMRFAKKQQEGPEEDAGQQRQGHERTVLRPSRPCQARRGQAQYLKGQQQ</sequence>
<feature type="region of interest" description="Disordered" evidence="1">
    <location>
        <begin position="167"/>
        <end position="186"/>
    </location>
</feature>
<evidence type="ECO:0000256" key="1">
    <source>
        <dbReference type="SAM" id="MobiDB-lite"/>
    </source>
</evidence>
<name>A0AA40I119_CNENI</name>
<protein>
    <recommendedName>
        <fullName evidence="2">DDE-1 domain-containing protein</fullName>
    </recommendedName>
</protein>
<evidence type="ECO:0000313" key="3">
    <source>
        <dbReference type="EMBL" id="KAK1341020.1"/>
    </source>
</evidence>
<comment type="caution">
    <text evidence="3">The sequence shown here is derived from an EMBL/GenBank/DDBJ whole genome shotgun (WGS) entry which is preliminary data.</text>
</comment>
<dbReference type="Pfam" id="PF03184">
    <property type="entry name" value="DDE_1"/>
    <property type="match status" value="1"/>
</dbReference>
<keyword evidence="4" id="KW-1185">Reference proteome</keyword>
<feature type="region of interest" description="Disordered" evidence="1">
    <location>
        <begin position="304"/>
        <end position="391"/>
    </location>
</feature>
<dbReference type="EMBL" id="JAULJE010000007">
    <property type="protein sequence ID" value="KAK1341020.1"/>
    <property type="molecule type" value="Genomic_DNA"/>
</dbReference>
<dbReference type="GO" id="GO:0003676">
    <property type="term" value="F:nucleic acid binding"/>
    <property type="evidence" value="ECO:0007669"/>
    <property type="project" value="InterPro"/>
</dbReference>
<feature type="compositionally biased region" description="Polar residues" evidence="1">
    <location>
        <begin position="167"/>
        <end position="178"/>
    </location>
</feature>